<evidence type="ECO:0000313" key="1">
    <source>
        <dbReference type="EMBL" id="RTY35901.1"/>
    </source>
</evidence>
<dbReference type="InterPro" id="IPR016181">
    <property type="entry name" value="Acyl_CoA_acyltransferase"/>
</dbReference>
<evidence type="ECO:0000313" key="2">
    <source>
        <dbReference type="Proteomes" id="UP000279908"/>
    </source>
</evidence>
<gene>
    <name evidence="1" type="ORF">EKD02_09170</name>
</gene>
<protein>
    <submittedName>
        <fullName evidence="1">Uncharacterized protein</fullName>
    </submittedName>
</protein>
<accession>A0A3S0U0N2</accession>
<sequence>MHGSILPYSLPHRGFPITAAQASALVRERKAYLMRWESGFDDAAEGAWWHLIKDSDPALSALSPKTRNQVKKGLRSCRVEGCDRSLIMEKGYPVYASAYERYETFERKFSRDEFSSAVHAMPSDIEFWGVFDDNGALVGFGENIVDGNACFYSTMWFTPEALKNYASYAMIHCMNTHYLEERGFRFVSDGARNISHDTGIHQFLEQKFGFRKAYCRLNVVYSPLVGAVVAGAFPLRRQLGGLIRSSRFDVLMRQEELRRASWRGAGNA</sequence>
<dbReference type="SUPFAM" id="SSF55729">
    <property type="entry name" value="Acyl-CoA N-acyltransferases (Nat)"/>
    <property type="match status" value="1"/>
</dbReference>
<comment type="caution">
    <text evidence="1">The sequence shown here is derived from an EMBL/GenBank/DDBJ whole genome shotgun (WGS) entry which is preliminary data.</text>
</comment>
<organism evidence="1 2">
    <name type="scientific">Chlorobium phaeovibrioides</name>
    <dbReference type="NCBI Taxonomy" id="1094"/>
    <lineage>
        <taxon>Bacteria</taxon>
        <taxon>Pseudomonadati</taxon>
        <taxon>Chlorobiota</taxon>
        <taxon>Chlorobiia</taxon>
        <taxon>Chlorobiales</taxon>
        <taxon>Chlorobiaceae</taxon>
        <taxon>Chlorobium/Pelodictyon group</taxon>
        <taxon>Chlorobium</taxon>
    </lineage>
</organism>
<dbReference type="EMBL" id="RXYK01000020">
    <property type="protein sequence ID" value="RTY35901.1"/>
    <property type="molecule type" value="Genomic_DNA"/>
</dbReference>
<dbReference type="Gene3D" id="3.40.630.30">
    <property type="match status" value="1"/>
</dbReference>
<dbReference type="AlphaFoldDB" id="A0A3S0U0N2"/>
<dbReference type="RefSeq" id="WP_126385155.1">
    <property type="nucleotide sequence ID" value="NZ_RXYK01000020.1"/>
</dbReference>
<dbReference type="Proteomes" id="UP000279908">
    <property type="component" value="Unassembled WGS sequence"/>
</dbReference>
<name>A0A3S0U0N2_CHLPH</name>
<reference evidence="1 2" key="1">
    <citation type="submission" date="2018-12" db="EMBL/GenBank/DDBJ databases">
        <authorList>
            <person name="Lunina O.N."/>
            <person name="Grouzdev D.S."/>
            <person name="Gorlenko V.M."/>
            <person name="Savvichev A.S."/>
        </authorList>
    </citation>
    <scope>NUCLEOTIDE SEQUENCE [LARGE SCALE GENOMIC DNA]</scope>
    <source>
        <strain evidence="1 2">BrKhr-17</strain>
    </source>
</reference>
<proteinExistence type="predicted"/>